<protein>
    <submittedName>
        <fullName evidence="1">Uncharacterized protein</fullName>
    </submittedName>
</protein>
<dbReference type="Proteomes" id="UP001432027">
    <property type="component" value="Unassembled WGS sequence"/>
</dbReference>
<evidence type="ECO:0000313" key="2">
    <source>
        <dbReference type="Proteomes" id="UP001432027"/>
    </source>
</evidence>
<evidence type="ECO:0000313" key="1">
    <source>
        <dbReference type="EMBL" id="GMS80355.1"/>
    </source>
</evidence>
<accession>A0AAV5SJM1</accession>
<keyword evidence="2" id="KW-1185">Reference proteome</keyword>
<dbReference type="EMBL" id="BTSX01000001">
    <property type="protein sequence ID" value="GMS80355.1"/>
    <property type="molecule type" value="Genomic_DNA"/>
</dbReference>
<dbReference type="AlphaFoldDB" id="A0AAV5SJM1"/>
<gene>
    <name evidence="1" type="ORF">PENTCL1PPCAC_2530</name>
</gene>
<sequence>ILGIECFIGILEKTVEPCKFTQFRRGNSDRVLALPRRNCSLLCSSFVEMQQCTMEVGRSPLHAP</sequence>
<feature type="non-terminal residue" evidence="1">
    <location>
        <position position="1"/>
    </location>
</feature>
<organism evidence="1 2">
    <name type="scientific">Pristionchus entomophagus</name>
    <dbReference type="NCBI Taxonomy" id="358040"/>
    <lineage>
        <taxon>Eukaryota</taxon>
        <taxon>Metazoa</taxon>
        <taxon>Ecdysozoa</taxon>
        <taxon>Nematoda</taxon>
        <taxon>Chromadorea</taxon>
        <taxon>Rhabditida</taxon>
        <taxon>Rhabditina</taxon>
        <taxon>Diplogasteromorpha</taxon>
        <taxon>Diplogasteroidea</taxon>
        <taxon>Neodiplogasteridae</taxon>
        <taxon>Pristionchus</taxon>
    </lineage>
</organism>
<proteinExistence type="predicted"/>
<comment type="caution">
    <text evidence="1">The sequence shown here is derived from an EMBL/GenBank/DDBJ whole genome shotgun (WGS) entry which is preliminary data.</text>
</comment>
<reference evidence="1" key="1">
    <citation type="submission" date="2023-10" db="EMBL/GenBank/DDBJ databases">
        <title>Genome assembly of Pristionchus species.</title>
        <authorList>
            <person name="Yoshida K."/>
            <person name="Sommer R.J."/>
        </authorList>
    </citation>
    <scope>NUCLEOTIDE SEQUENCE</scope>
    <source>
        <strain evidence="1">RS0144</strain>
    </source>
</reference>
<name>A0AAV5SJM1_9BILA</name>
<feature type="non-terminal residue" evidence="1">
    <location>
        <position position="64"/>
    </location>
</feature>